<feature type="non-terminal residue" evidence="7">
    <location>
        <position position="541"/>
    </location>
</feature>
<organism evidence="7 8">
    <name type="scientific">Roridomyces roridus</name>
    <dbReference type="NCBI Taxonomy" id="1738132"/>
    <lineage>
        <taxon>Eukaryota</taxon>
        <taxon>Fungi</taxon>
        <taxon>Dikarya</taxon>
        <taxon>Basidiomycota</taxon>
        <taxon>Agaricomycotina</taxon>
        <taxon>Agaricomycetes</taxon>
        <taxon>Agaricomycetidae</taxon>
        <taxon>Agaricales</taxon>
        <taxon>Marasmiineae</taxon>
        <taxon>Mycenaceae</taxon>
        <taxon>Roridomyces</taxon>
    </lineage>
</organism>
<evidence type="ECO:0000256" key="4">
    <source>
        <dbReference type="SAM" id="MobiDB-lite"/>
    </source>
</evidence>
<feature type="domain" description="FAD/NAD(P)-binding" evidence="6">
    <location>
        <begin position="41"/>
        <end position="385"/>
    </location>
</feature>
<name>A0AAD7FDJ1_9AGAR</name>
<dbReference type="PRINTS" id="PR00419">
    <property type="entry name" value="ADXRDTASE"/>
</dbReference>
<keyword evidence="1" id="KW-0285">Flavoprotein</keyword>
<comment type="caution">
    <text evidence="7">The sequence shown here is derived from an EMBL/GenBank/DDBJ whole genome shotgun (WGS) entry which is preliminary data.</text>
</comment>
<dbReference type="Pfam" id="PF07992">
    <property type="entry name" value="Pyr_redox_2"/>
    <property type="match status" value="1"/>
</dbReference>
<feature type="region of interest" description="Disordered" evidence="4">
    <location>
        <begin position="78"/>
        <end position="104"/>
    </location>
</feature>
<dbReference type="InterPro" id="IPR036188">
    <property type="entry name" value="FAD/NAD-bd_sf"/>
</dbReference>
<keyword evidence="5" id="KW-0732">Signal</keyword>
<evidence type="ECO:0000256" key="1">
    <source>
        <dbReference type="ARBA" id="ARBA00022630"/>
    </source>
</evidence>
<reference evidence="7" key="1">
    <citation type="submission" date="2023-03" db="EMBL/GenBank/DDBJ databases">
        <title>Massive genome expansion in bonnet fungi (Mycena s.s.) driven by repeated elements and novel gene families across ecological guilds.</title>
        <authorList>
            <consortium name="Lawrence Berkeley National Laboratory"/>
            <person name="Harder C.B."/>
            <person name="Miyauchi S."/>
            <person name="Viragh M."/>
            <person name="Kuo A."/>
            <person name="Thoen E."/>
            <person name="Andreopoulos B."/>
            <person name="Lu D."/>
            <person name="Skrede I."/>
            <person name="Drula E."/>
            <person name="Henrissat B."/>
            <person name="Morin E."/>
            <person name="Kohler A."/>
            <person name="Barry K."/>
            <person name="LaButti K."/>
            <person name="Morin E."/>
            <person name="Salamov A."/>
            <person name="Lipzen A."/>
            <person name="Mereny Z."/>
            <person name="Hegedus B."/>
            <person name="Baldrian P."/>
            <person name="Stursova M."/>
            <person name="Weitz H."/>
            <person name="Taylor A."/>
            <person name="Grigoriev I.V."/>
            <person name="Nagy L.G."/>
            <person name="Martin F."/>
            <person name="Kauserud H."/>
        </authorList>
    </citation>
    <scope>NUCLEOTIDE SEQUENCE</scope>
    <source>
        <strain evidence="7">9284</strain>
    </source>
</reference>
<dbReference type="InterPro" id="IPR023753">
    <property type="entry name" value="FAD/NAD-binding_dom"/>
</dbReference>
<feature type="signal peptide" evidence="5">
    <location>
        <begin position="1"/>
        <end position="19"/>
    </location>
</feature>
<dbReference type="EMBL" id="JARKIF010000021">
    <property type="protein sequence ID" value="KAJ7617382.1"/>
    <property type="molecule type" value="Genomic_DNA"/>
</dbReference>
<keyword evidence="3" id="KW-0560">Oxidoreductase</keyword>
<evidence type="ECO:0000313" key="7">
    <source>
        <dbReference type="EMBL" id="KAJ7617382.1"/>
    </source>
</evidence>
<gene>
    <name evidence="7" type="ORF">FB45DRAFT_841244</name>
</gene>
<evidence type="ECO:0000256" key="2">
    <source>
        <dbReference type="ARBA" id="ARBA00022827"/>
    </source>
</evidence>
<accession>A0AAD7FDJ1</accession>
<keyword evidence="2" id="KW-0274">FAD</keyword>
<dbReference type="SUPFAM" id="SSF51905">
    <property type="entry name" value="FAD/NAD(P)-binding domain"/>
    <property type="match status" value="1"/>
</dbReference>
<dbReference type="Proteomes" id="UP001221142">
    <property type="component" value="Unassembled WGS sequence"/>
</dbReference>
<dbReference type="Gene3D" id="3.50.50.60">
    <property type="entry name" value="FAD/NAD(P)-binding domain"/>
    <property type="match status" value="2"/>
</dbReference>
<dbReference type="InterPro" id="IPR050346">
    <property type="entry name" value="FMO-like"/>
</dbReference>
<dbReference type="AlphaFoldDB" id="A0AAD7FDJ1"/>
<protein>
    <submittedName>
        <fullName evidence="7">FAD/NAD-P-binding domain-containing protein</fullName>
    </submittedName>
</protein>
<sequence length="541" mass="61250">MRILRAQTVLLALLAKSFGRQTSFSSDAKPQWTTFDPPIRSVAVIGAGPAGLMAATQLLEANFSVRLFERASSPGGNWLYSNDPPARESYPNTTSRELSPPPRNLPATIYHQEGDDGLSLADRWRLQWRPRAVWYDLHTNTPSATTSLPGVQYPPGAWAVSVHDVQRHVRAYASMHALNVNDHPVSSPHPVASYATSVESIQKCNKTATWTLTLRRLEWLYESNRVKEDFWTEDFDAVVVAVGPHSVPYVPTIPGVGNWSAVLEDGQYSVHHSQSYRYPERYSNKTVLIVGASVSATQIAQAISPFTRRLLASVRDKNYRTPVGSYLLAEFPLNTEIIPEISFFEELDSNTQGIQEGIIHLVNGTSISGVDVVIFATGYRRNTFLPDIIDQTFSNVHWTGHYIHDPTLAYTNTYPWRHGHFQSTAFARVWKGTARLPSQEQMWREYQERKYDFGGFLDFLAQEALSRQYVAWLNSEALELGGKYIEFPSVDLREIHTYWWKAKGAPSAWILTPEDYARFDNLPSKEWPRPSEDMPAKIVSW</sequence>
<evidence type="ECO:0000256" key="5">
    <source>
        <dbReference type="SAM" id="SignalP"/>
    </source>
</evidence>
<keyword evidence="8" id="KW-1185">Reference proteome</keyword>
<feature type="chain" id="PRO_5042144807" evidence="5">
    <location>
        <begin position="20"/>
        <end position="541"/>
    </location>
</feature>
<evidence type="ECO:0000256" key="3">
    <source>
        <dbReference type="ARBA" id="ARBA00023002"/>
    </source>
</evidence>
<dbReference type="GO" id="GO:0016491">
    <property type="term" value="F:oxidoreductase activity"/>
    <property type="evidence" value="ECO:0007669"/>
    <property type="project" value="UniProtKB-KW"/>
</dbReference>
<evidence type="ECO:0000259" key="6">
    <source>
        <dbReference type="Pfam" id="PF07992"/>
    </source>
</evidence>
<evidence type="ECO:0000313" key="8">
    <source>
        <dbReference type="Proteomes" id="UP001221142"/>
    </source>
</evidence>
<proteinExistence type="predicted"/>
<dbReference type="PANTHER" id="PTHR23023">
    <property type="entry name" value="DIMETHYLANILINE MONOOXYGENASE"/>
    <property type="match status" value="1"/>
</dbReference>